<feature type="domain" description="HTH lacI-type" evidence="4">
    <location>
        <begin position="14"/>
        <end position="68"/>
    </location>
</feature>
<dbReference type="GO" id="GO:0003700">
    <property type="term" value="F:DNA-binding transcription factor activity"/>
    <property type="evidence" value="ECO:0007669"/>
    <property type="project" value="TreeGrafter"/>
</dbReference>
<dbReference type="SUPFAM" id="SSF53822">
    <property type="entry name" value="Periplasmic binding protein-like I"/>
    <property type="match status" value="1"/>
</dbReference>
<dbReference type="InterPro" id="IPR010982">
    <property type="entry name" value="Lambda_DNA-bd_dom_sf"/>
</dbReference>
<keyword evidence="6" id="KW-1185">Reference proteome</keyword>
<reference evidence="5 6" key="1">
    <citation type="submission" date="2015-10" db="EMBL/GenBank/DDBJ databases">
        <title>Draft genome sequence of Streptomyces cellostaticus DSM 40189, type strain for the species Streptomyces cellostaticus.</title>
        <authorList>
            <person name="Ruckert C."/>
            <person name="Winkler A."/>
            <person name="Kalinowski J."/>
            <person name="Kampfer P."/>
            <person name="Glaeser S."/>
        </authorList>
    </citation>
    <scope>NUCLEOTIDE SEQUENCE [LARGE SCALE GENOMIC DNA]</scope>
    <source>
        <strain evidence="5 6">DSM 40189</strain>
    </source>
</reference>
<comment type="caution">
    <text evidence="5">The sequence shown here is derived from an EMBL/GenBank/DDBJ whole genome shotgun (WGS) entry which is preliminary data.</text>
</comment>
<keyword evidence="2" id="KW-0238">DNA-binding</keyword>
<dbReference type="AlphaFoldDB" id="A0A124HCZ3"/>
<dbReference type="GO" id="GO:0000976">
    <property type="term" value="F:transcription cis-regulatory region binding"/>
    <property type="evidence" value="ECO:0007669"/>
    <property type="project" value="TreeGrafter"/>
</dbReference>
<dbReference type="CDD" id="cd06267">
    <property type="entry name" value="PBP1_LacI_sugar_binding-like"/>
    <property type="match status" value="1"/>
</dbReference>
<evidence type="ECO:0000313" key="6">
    <source>
        <dbReference type="Proteomes" id="UP000054241"/>
    </source>
</evidence>
<keyword evidence="1" id="KW-0805">Transcription regulation</keyword>
<dbReference type="Gene3D" id="3.40.50.2300">
    <property type="match status" value="2"/>
</dbReference>
<dbReference type="RefSeq" id="WP_066997756.1">
    <property type="nucleotide sequence ID" value="NZ_BNDU01000003.1"/>
</dbReference>
<dbReference type="PROSITE" id="PS50932">
    <property type="entry name" value="HTH_LACI_2"/>
    <property type="match status" value="1"/>
</dbReference>
<evidence type="ECO:0000256" key="1">
    <source>
        <dbReference type="ARBA" id="ARBA00023015"/>
    </source>
</evidence>
<dbReference type="STRING" id="67285.AQI88_14390"/>
<evidence type="ECO:0000256" key="2">
    <source>
        <dbReference type="ARBA" id="ARBA00023125"/>
    </source>
</evidence>
<keyword evidence="3" id="KW-0804">Transcription</keyword>
<evidence type="ECO:0000259" key="4">
    <source>
        <dbReference type="PROSITE" id="PS50932"/>
    </source>
</evidence>
<dbReference type="Gene3D" id="1.10.260.40">
    <property type="entry name" value="lambda repressor-like DNA-binding domains"/>
    <property type="match status" value="1"/>
</dbReference>
<accession>A0A124HCZ3</accession>
<gene>
    <name evidence="5" type="ORF">AQI88_14390</name>
</gene>
<organism evidence="5 6">
    <name type="scientific">Streptomyces cellostaticus</name>
    <dbReference type="NCBI Taxonomy" id="67285"/>
    <lineage>
        <taxon>Bacteria</taxon>
        <taxon>Bacillati</taxon>
        <taxon>Actinomycetota</taxon>
        <taxon>Actinomycetes</taxon>
        <taxon>Kitasatosporales</taxon>
        <taxon>Streptomycetaceae</taxon>
        <taxon>Streptomyces</taxon>
    </lineage>
</organism>
<dbReference type="Pfam" id="PF13377">
    <property type="entry name" value="Peripla_BP_3"/>
    <property type="match status" value="1"/>
</dbReference>
<proteinExistence type="predicted"/>
<dbReference type="Pfam" id="PF00356">
    <property type="entry name" value="LacI"/>
    <property type="match status" value="1"/>
</dbReference>
<evidence type="ECO:0000313" key="5">
    <source>
        <dbReference type="EMBL" id="KUM95961.1"/>
    </source>
</evidence>
<dbReference type="SMART" id="SM00354">
    <property type="entry name" value="HTH_LACI"/>
    <property type="match status" value="1"/>
</dbReference>
<dbReference type="InterPro" id="IPR046335">
    <property type="entry name" value="LacI/GalR-like_sensor"/>
</dbReference>
<dbReference type="EMBL" id="LMWL01000025">
    <property type="protein sequence ID" value="KUM95961.1"/>
    <property type="molecule type" value="Genomic_DNA"/>
</dbReference>
<protein>
    <submittedName>
        <fullName evidence="5">LacI family transcriptional regulator</fullName>
    </submittedName>
</protein>
<dbReference type="InterPro" id="IPR000843">
    <property type="entry name" value="HTH_LacI"/>
</dbReference>
<dbReference type="InterPro" id="IPR028082">
    <property type="entry name" value="Peripla_BP_I"/>
</dbReference>
<sequence>MAKRAQPGTGPDTSTVRDVAARAGVSASTVSRVLGGTYPVAAATRAKVLKAMRDLDYVVNAHARALGGATNNTVAFVVDDVTGPFYAHIARGVEEQASAEGRLCMLCTTHGDPQRILAVVETMREQRADAVIVVGGAWEDKAYQDRMTHFAHALDRAGSRLVLVGRPPLGPGVPATVVDYDNEGGAFALTTHLLSGGHRRIAYLGRVAGLSTSGQRLAGFARAHELLGLTPDPELILDGTFSRSYGYQATRELLASGREFTAIFAATDMIAAGVIQALREAGRRIPDDVAVAGYDDIPVARDVHPALTTVHVPQEELGRAAVRLALHRAELPDSQHLVLGTHVVLRDSTPRAQ</sequence>
<dbReference type="CDD" id="cd01392">
    <property type="entry name" value="HTH_LacI"/>
    <property type="match status" value="1"/>
</dbReference>
<dbReference type="OrthoDB" id="3226810at2"/>
<name>A0A124HCZ3_9ACTN</name>
<dbReference type="Proteomes" id="UP000054241">
    <property type="component" value="Unassembled WGS sequence"/>
</dbReference>
<dbReference type="PANTHER" id="PTHR30146">
    <property type="entry name" value="LACI-RELATED TRANSCRIPTIONAL REPRESSOR"/>
    <property type="match status" value="1"/>
</dbReference>
<dbReference type="PANTHER" id="PTHR30146:SF153">
    <property type="entry name" value="LACTOSE OPERON REPRESSOR"/>
    <property type="match status" value="1"/>
</dbReference>
<evidence type="ECO:0000256" key="3">
    <source>
        <dbReference type="ARBA" id="ARBA00023163"/>
    </source>
</evidence>
<dbReference type="PROSITE" id="PS00356">
    <property type="entry name" value="HTH_LACI_1"/>
    <property type="match status" value="1"/>
</dbReference>
<dbReference type="SUPFAM" id="SSF47413">
    <property type="entry name" value="lambda repressor-like DNA-binding domains"/>
    <property type="match status" value="1"/>
</dbReference>